<feature type="compositionally biased region" description="Acidic residues" evidence="2">
    <location>
        <begin position="276"/>
        <end position="287"/>
    </location>
</feature>
<feature type="compositionally biased region" description="Polar residues" evidence="2">
    <location>
        <begin position="607"/>
        <end position="616"/>
    </location>
</feature>
<dbReference type="Proteomes" id="UP001445076">
    <property type="component" value="Unassembled WGS sequence"/>
</dbReference>
<feature type="compositionally biased region" description="Polar residues" evidence="2">
    <location>
        <begin position="391"/>
        <end position="401"/>
    </location>
</feature>
<feature type="compositionally biased region" description="Low complexity" evidence="2">
    <location>
        <begin position="288"/>
        <end position="301"/>
    </location>
</feature>
<feature type="compositionally biased region" description="Basic and acidic residues" evidence="2">
    <location>
        <begin position="302"/>
        <end position="313"/>
    </location>
</feature>
<feature type="compositionally biased region" description="Polar residues" evidence="2">
    <location>
        <begin position="460"/>
        <end position="493"/>
    </location>
</feature>
<comment type="similarity">
    <text evidence="1">Belongs to the PPP4R2 family.</text>
</comment>
<gene>
    <name evidence="3" type="ORF">OTU49_007857</name>
</gene>
<feature type="compositionally biased region" description="Polar residues" evidence="2">
    <location>
        <begin position="360"/>
        <end position="380"/>
    </location>
</feature>
<feature type="compositionally biased region" description="Low complexity" evidence="2">
    <location>
        <begin position="437"/>
        <end position="459"/>
    </location>
</feature>
<feature type="compositionally biased region" description="Basic and acidic residues" evidence="2">
    <location>
        <begin position="424"/>
        <end position="436"/>
    </location>
</feature>
<dbReference type="GO" id="GO:0005737">
    <property type="term" value="C:cytoplasm"/>
    <property type="evidence" value="ECO:0007669"/>
    <property type="project" value="TreeGrafter"/>
</dbReference>
<evidence type="ECO:0000256" key="2">
    <source>
        <dbReference type="SAM" id="MobiDB-lite"/>
    </source>
</evidence>
<comment type="caution">
    <text evidence="3">The sequence shown here is derived from an EMBL/GenBank/DDBJ whole genome shotgun (WGS) entry which is preliminary data.</text>
</comment>
<dbReference type="PANTHER" id="PTHR16487:SF0">
    <property type="entry name" value="PROTEIN PHOSPHATASE 4 REGULATORY SUBUNIT 2-RELATED"/>
    <property type="match status" value="1"/>
</dbReference>
<dbReference type="InterPro" id="IPR015267">
    <property type="entry name" value="PPP4R2"/>
</dbReference>
<evidence type="ECO:0000256" key="1">
    <source>
        <dbReference type="ARBA" id="ARBA00009207"/>
    </source>
</evidence>
<dbReference type="EMBL" id="JARKIK010000004">
    <property type="protein sequence ID" value="KAK8752836.1"/>
    <property type="molecule type" value="Genomic_DNA"/>
</dbReference>
<feature type="compositionally biased region" description="Polar residues" evidence="2">
    <location>
        <begin position="412"/>
        <end position="423"/>
    </location>
</feature>
<feature type="compositionally biased region" description="Basic and acidic residues" evidence="2">
    <location>
        <begin position="238"/>
        <end position="252"/>
    </location>
</feature>
<name>A0AAW0YMM6_CHEQU</name>
<protein>
    <recommendedName>
        <fullName evidence="5">Serine/threonine-protein phosphatase 4 regulatory subunit 2</fullName>
    </recommendedName>
</protein>
<proteinExistence type="inferred from homology"/>
<feature type="compositionally biased region" description="Basic and acidic residues" evidence="2">
    <location>
        <begin position="221"/>
        <end position="231"/>
    </location>
</feature>
<accession>A0AAW0YMM6</accession>
<dbReference type="GO" id="GO:0019888">
    <property type="term" value="F:protein phosphatase regulator activity"/>
    <property type="evidence" value="ECO:0007669"/>
    <property type="project" value="InterPro"/>
</dbReference>
<feature type="region of interest" description="Disordered" evidence="2">
    <location>
        <begin position="201"/>
        <end position="627"/>
    </location>
</feature>
<evidence type="ECO:0000313" key="3">
    <source>
        <dbReference type="EMBL" id="KAK8752836.1"/>
    </source>
</evidence>
<evidence type="ECO:0000313" key="4">
    <source>
        <dbReference type="Proteomes" id="UP001445076"/>
    </source>
</evidence>
<feature type="compositionally biased region" description="Polar residues" evidence="2">
    <location>
        <begin position="206"/>
        <end position="216"/>
    </location>
</feature>
<dbReference type="PANTHER" id="PTHR16487">
    <property type="entry name" value="PPP4R2-RELATED PROTEIN"/>
    <property type="match status" value="1"/>
</dbReference>
<organism evidence="3 4">
    <name type="scientific">Cherax quadricarinatus</name>
    <name type="common">Australian red claw crayfish</name>
    <dbReference type="NCBI Taxonomy" id="27406"/>
    <lineage>
        <taxon>Eukaryota</taxon>
        <taxon>Metazoa</taxon>
        <taxon>Ecdysozoa</taxon>
        <taxon>Arthropoda</taxon>
        <taxon>Crustacea</taxon>
        <taxon>Multicrustacea</taxon>
        <taxon>Malacostraca</taxon>
        <taxon>Eumalacostraca</taxon>
        <taxon>Eucarida</taxon>
        <taxon>Decapoda</taxon>
        <taxon>Pleocyemata</taxon>
        <taxon>Astacidea</taxon>
        <taxon>Parastacoidea</taxon>
        <taxon>Parastacidae</taxon>
        <taxon>Cherax</taxon>
    </lineage>
</organism>
<feature type="compositionally biased region" description="Basic and acidic residues" evidence="2">
    <location>
        <begin position="321"/>
        <end position="332"/>
    </location>
</feature>
<sequence length="627" mass="67369">MENQESILEELEKFEKKSGVAIPKLLEEYIQHVAKTGDPVFPWQRIRNFMRYMLETVMNEFYENCGGEDMSECGNVPAFSYTATRDKLLRHFDTFTGAPFTIQRLCEIMVDPTRHYKRTDKFLRGLEKNVLVVSNIEPGRQRRTEEAQQTLVNGLQESGLHASLSISSAPCPMSHPSKRLSMPVPPANSMTNNNINESYSREVTDSENQVTGSEANGPSGLHKDEICRESLAETAEPPSKKVKTESSFEEKAAGSSEELSQIKEKSESYNLPPDAESMEAEAIEDGSDSSSSSSSSSNSDNAKTEVMDSREAEATCQTVKNNKEAKSFHDRLGQQVGTSEFIKEDSTQLTKDIRHKVQVQEDTSLSLSPEVCSSNSSSRGGTKKLEEQIDTPGSLSTSVPTKNAEGSPDSVEGTSGINHQQQEQMKESPQDEREGSSEAAAAAENSSRSDSVRVSESTSIQEDQSINSHEADSTSQAHNNTVLNKPATSAVATSLSAISSPSPSTDPSLPTAPDPSVAPSISSPPDTAAHTTSPTLSTSASSPTAVSASTSSPVHGSPEPTVDTATTASASSSSSPSSDSTVDQEPDNTSSDSPIVEINIKNEKDNGNVSCSSSQPEESEIKSQLMK</sequence>
<reference evidence="3 4" key="1">
    <citation type="journal article" date="2024" name="BMC Genomics">
        <title>Genome assembly of redclaw crayfish (Cherax quadricarinatus) provides insights into its immune adaptation and hypoxia tolerance.</title>
        <authorList>
            <person name="Liu Z."/>
            <person name="Zheng J."/>
            <person name="Li H."/>
            <person name="Fang K."/>
            <person name="Wang S."/>
            <person name="He J."/>
            <person name="Zhou D."/>
            <person name="Weng S."/>
            <person name="Chi M."/>
            <person name="Gu Z."/>
            <person name="He J."/>
            <person name="Li F."/>
            <person name="Wang M."/>
        </authorList>
    </citation>
    <scope>NUCLEOTIDE SEQUENCE [LARGE SCALE GENOMIC DNA]</scope>
    <source>
        <strain evidence="3">ZL_2023a</strain>
    </source>
</reference>
<dbReference type="Pfam" id="PF09184">
    <property type="entry name" value="PPP4R2"/>
    <property type="match status" value="1"/>
</dbReference>
<evidence type="ECO:0008006" key="5">
    <source>
        <dbReference type="Google" id="ProtNLM"/>
    </source>
</evidence>
<dbReference type="GO" id="GO:0005634">
    <property type="term" value="C:nucleus"/>
    <property type="evidence" value="ECO:0007669"/>
    <property type="project" value="TreeGrafter"/>
</dbReference>
<keyword evidence="4" id="KW-1185">Reference proteome</keyword>
<feature type="compositionally biased region" description="Low complexity" evidence="2">
    <location>
        <begin position="527"/>
        <end position="553"/>
    </location>
</feature>
<dbReference type="GO" id="GO:0030289">
    <property type="term" value="C:protein phosphatase 4 complex"/>
    <property type="evidence" value="ECO:0007669"/>
    <property type="project" value="InterPro"/>
</dbReference>
<feature type="compositionally biased region" description="Low complexity" evidence="2">
    <location>
        <begin position="560"/>
        <end position="583"/>
    </location>
</feature>
<dbReference type="AlphaFoldDB" id="A0AAW0YMM6"/>
<feature type="compositionally biased region" description="Low complexity" evidence="2">
    <location>
        <begin position="494"/>
        <end position="515"/>
    </location>
</feature>